<feature type="region of interest" description="Disordered" evidence="1">
    <location>
        <begin position="1"/>
        <end position="21"/>
    </location>
</feature>
<reference evidence="2 3" key="1">
    <citation type="submission" date="2019-06" db="EMBL/GenBank/DDBJ databases">
        <title>Draft genome sequence of the filamentous fungus Phialemoniopsis curvata isolated from diesel fuel.</title>
        <authorList>
            <person name="Varaljay V.A."/>
            <person name="Lyon W.J."/>
            <person name="Crouch A.L."/>
            <person name="Drake C.E."/>
            <person name="Hollomon J.M."/>
            <person name="Nadeau L.J."/>
            <person name="Nunn H.S."/>
            <person name="Stevenson B.S."/>
            <person name="Bojanowski C.L."/>
            <person name="Crookes-Goodson W.J."/>
        </authorList>
    </citation>
    <scope>NUCLEOTIDE SEQUENCE [LARGE SCALE GENOMIC DNA]</scope>
    <source>
        <strain evidence="2 3">D216</strain>
    </source>
</reference>
<feature type="region of interest" description="Disordered" evidence="1">
    <location>
        <begin position="36"/>
        <end position="59"/>
    </location>
</feature>
<dbReference type="OrthoDB" id="4158087at2759"/>
<dbReference type="Proteomes" id="UP000319257">
    <property type="component" value="Unassembled WGS sequence"/>
</dbReference>
<protein>
    <submittedName>
        <fullName evidence="2">Uncharacterized protein</fullName>
    </submittedName>
</protein>
<dbReference type="EMBL" id="SKBQ01000027">
    <property type="protein sequence ID" value="TPX14551.1"/>
    <property type="molecule type" value="Genomic_DNA"/>
</dbReference>
<dbReference type="InParanoid" id="A0A507BC62"/>
<dbReference type="PANTHER" id="PTHR37540">
    <property type="entry name" value="TRANSCRIPTION FACTOR (ACR-2), PUTATIVE-RELATED-RELATED"/>
    <property type="match status" value="1"/>
</dbReference>
<dbReference type="RefSeq" id="XP_030996262.1">
    <property type="nucleotide sequence ID" value="XM_031139743.1"/>
</dbReference>
<comment type="caution">
    <text evidence="2">The sequence shown here is derived from an EMBL/GenBank/DDBJ whole genome shotgun (WGS) entry which is preliminary data.</text>
</comment>
<gene>
    <name evidence="2" type="ORF">E0L32_005243</name>
</gene>
<name>A0A507BC62_9PEZI</name>
<evidence type="ECO:0000256" key="1">
    <source>
        <dbReference type="SAM" id="MobiDB-lite"/>
    </source>
</evidence>
<evidence type="ECO:0000313" key="3">
    <source>
        <dbReference type="Proteomes" id="UP000319257"/>
    </source>
</evidence>
<sequence length="504" mass="57094">MESRTFVFVKTDSRGKTKKSDRKLIRSQCMHGKNYRIGVRPVGASPPGSKDAGAAASQERARIPFRQQAIVQRPPSTSSNREEDRPEELYRNIAQLHLPENPHPSLTDTSNDQTRLHLLRFMVSASQFVYPSDLSIDFNLGKSNAFKWILEDSLYIHFILFFSSALNNAFGRPMGAFDKNTYHHFGLTITTLNQKLARSELEDSTIAVVSSLVVVSAMLTDYIAARAHFVGLQQIVRLRGGLESFRHNLPLYIKLLRVDLAYTLHTGQPPLFIDANSGPPTDSLAESVAIAPCVECDVQLPPVIKTFLDDDRVASVFVDLQRLSCNLNHRHRLQGLDLKLAICSVQHRLLMLDGNTEGHMAETLRLAMLVFLTTTFEMPEKTGQRYPFLTRRFQESCCALIARAAASEVWNDLLLWLLAVGGMALLGPDEAWLRREWRKVMPAGEEWPLVRRRLKRFLWIDALHDKIGRDLFHVYAQDDGDEAVKLPRTGAWWLSGWGMCPLEF</sequence>
<evidence type="ECO:0000313" key="2">
    <source>
        <dbReference type="EMBL" id="TPX14551.1"/>
    </source>
</evidence>
<organism evidence="2 3">
    <name type="scientific">Thyridium curvatum</name>
    <dbReference type="NCBI Taxonomy" id="1093900"/>
    <lineage>
        <taxon>Eukaryota</taxon>
        <taxon>Fungi</taxon>
        <taxon>Dikarya</taxon>
        <taxon>Ascomycota</taxon>
        <taxon>Pezizomycotina</taxon>
        <taxon>Sordariomycetes</taxon>
        <taxon>Sordariomycetidae</taxon>
        <taxon>Thyridiales</taxon>
        <taxon>Thyridiaceae</taxon>
        <taxon>Thyridium</taxon>
    </lineage>
</organism>
<dbReference type="AlphaFoldDB" id="A0A507BC62"/>
<accession>A0A507BC62</accession>
<keyword evidence="3" id="KW-1185">Reference proteome</keyword>
<dbReference type="STRING" id="1093900.A0A507BC62"/>
<proteinExistence type="predicted"/>
<dbReference type="GeneID" id="41972690"/>